<evidence type="ECO:0000313" key="6">
    <source>
        <dbReference type="Proteomes" id="UP000249526"/>
    </source>
</evidence>
<evidence type="ECO:0000256" key="3">
    <source>
        <dbReference type="SAM" id="SignalP"/>
    </source>
</evidence>
<keyword evidence="6" id="KW-1185">Reference proteome</keyword>
<gene>
    <name evidence="5" type="ORF">BO85DRAFT_463907</name>
</gene>
<dbReference type="Proteomes" id="UP000249526">
    <property type="component" value="Unassembled WGS sequence"/>
</dbReference>
<feature type="domain" description="LysM" evidence="4">
    <location>
        <begin position="336"/>
        <end position="382"/>
    </location>
</feature>
<dbReference type="PANTHER" id="PTHR34997">
    <property type="entry name" value="AM15"/>
    <property type="match status" value="1"/>
</dbReference>
<feature type="chain" id="PRO_5034141535" evidence="3">
    <location>
        <begin position="19"/>
        <end position="488"/>
    </location>
</feature>
<feature type="domain" description="LysM" evidence="4">
    <location>
        <begin position="418"/>
        <end position="464"/>
    </location>
</feature>
<evidence type="ECO:0000256" key="2">
    <source>
        <dbReference type="ARBA" id="ARBA00023026"/>
    </source>
</evidence>
<dbReference type="GO" id="GO:0008061">
    <property type="term" value="F:chitin binding"/>
    <property type="evidence" value="ECO:0007669"/>
    <property type="project" value="UniProtKB-KW"/>
</dbReference>
<dbReference type="InterPro" id="IPR018392">
    <property type="entry name" value="LysM"/>
</dbReference>
<keyword evidence="1" id="KW-0147">Chitin-binding</keyword>
<dbReference type="GeneID" id="37165353"/>
<dbReference type="EMBL" id="KZ825084">
    <property type="protein sequence ID" value="RAH52515.1"/>
    <property type="molecule type" value="Genomic_DNA"/>
</dbReference>
<reference evidence="5 6" key="1">
    <citation type="submission" date="2018-02" db="EMBL/GenBank/DDBJ databases">
        <title>The genomes of Aspergillus section Nigri reveals drivers in fungal speciation.</title>
        <authorList>
            <consortium name="DOE Joint Genome Institute"/>
            <person name="Vesth T.C."/>
            <person name="Nybo J."/>
            <person name="Theobald S."/>
            <person name="Brandl J."/>
            <person name="Frisvad J.C."/>
            <person name="Nielsen K.F."/>
            <person name="Lyhne E.K."/>
            <person name="Kogle M.E."/>
            <person name="Kuo A."/>
            <person name="Riley R."/>
            <person name="Clum A."/>
            <person name="Nolan M."/>
            <person name="Lipzen A."/>
            <person name="Salamov A."/>
            <person name="Henrissat B."/>
            <person name="Wiebenga A."/>
            <person name="De vries R.P."/>
            <person name="Grigoriev I.V."/>
            <person name="Mortensen U.H."/>
            <person name="Andersen M.R."/>
            <person name="Baker S.E."/>
        </authorList>
    </citation>
    <scope>NUCLEOTIDE SEQUENCE [LARGE SCALE GENOMIC DNA]</scope>
    <source>
        <strain evidence="5 6">CBS 112811</strain>
    </source>
</reference>
<name>A0A8G1QUM3_9EURO</name>
<proteinExistence type="predicted"/>
<dbReference type="SUPFAM" id="SSF54106">
    <property type="entry name" value="LysM domain"/>
    <property type="match status" value="4"/>
</dbReference>
<dbReference type="RefSeq" id="XP_025510437.1">
    <property type="nucleotide sequence ID" value="XM_025661951.1"/>
</dbReference>
<feature type="domain" description="LysM" evidence="4">
    <location>
        <begin position="246"/>
        <end position="292"/>
    </location>
</feature>
<dbReference type="SMART" id="SM00257">
    <property type="entry name" value="LysM"/>
    <property type="match status" value="4"/>
</dbReference>
<keyword evidence="3" id="KW-0732">Signal</keyword>
<feature type="signal peptide" evidence="3">
    <location>
        <begin position="1"/>
        <end position="18"/>
    </location>
</feature>
<dbReference type="Gene3D" id="3.10.350.10">
    <property type="entry name" value="LysM domain"/>
    <property type="match status" value="4"/>
</dbReference>
<dbReference type="InterPro" id="IPR052210">
    <property type="entry name" value="LysM1-like"/>
</dbReference>
<dbReference type="InterPro" id="IPR036779">
    <property type="entry name" value="LysM_dom_sf"/>
</dbReference>
<evidence type="ECO:0000256" key="1">
    <source>
        <dbReference type="ARBA" id="ARBA00022669"/>
    </source>
</evidence>
<dbReference type="Pfam" id="PF01476">
    <property type="entry name" value="LysM"/>
    <property type="match status" value="3"/>
</dbReference>
<dbReference type="PROSITE" id="PS51782">
    <property type="entry name" value="LYSM"/>
    <property type="match status" value="4"/>
</dbReference>
<feature type="domain" description="LysM" evidence="4">
    <location>
        <begin position="196"/>
        <end position="241"/>
    </location>
</feature>
<sequence>MKSFGLVVLAAFFTLCEAQFQVLDAGSIANSTAVKFSDACLTALQGTVNCNSSLVNIAAADDVYGISNDTYAYLCTNSCGSSLEIYHNTVSSACPGQDEAWSGYPATYFGDVYWASYNLSCLADPTSGASCIELYQLLQKTPYSYYDSEMASDWSSIQSLCHVTYPTDVPKNPTNVTDIAGFAPANYTSPSCLSEATYTVVSGDNCIAISQAQNVSTGTLISLNNLLPDCSNLDGNPTQPPSARPHMSLQISGDTCESICNEAGITFVQLTSWNPTINSYCSNLIAGQAVCVGQAGSTWTGTTIPGASATQTGVYATTTVAAPSNLAYGTTTDCGQYYVVQSGDDCSLVALNNTITVSLFEPINPSINAGCTNLVPGLAYCVRPVANWNSTNTTTTTTASYVTAPAPTPSGTTSDCYKWHVIISGDYCALLESEYGITFTQLQTWNSNLNSTCGNLILGNAYCVDGPSNVSSTSRIASATAISTALNL</sequence>
<dbReference type="AlphaFoldDB" id="A0A8G1QUM3"/>
<dbReference type="PANTHER" id="PTHR34997:SF1">
    <property type="entry name" value="PEPTIDOGLYCAN-BINDING LYSIN DOMAIN"/>
    <property type="match status" value="1"/>
</dbReference>
<dbReference type="CDD" id="cd00118">
    <property type="entry name" value="LysM"/>
    <property type="match status" value="4"/>
</dbReference>
<evidence type="ECO:0000313" key="5">
    <source>
        <dbReference type="EMBL" id="RAH52515.1"/>
    </source>
</evidence>
<evidence type="ECO:0000259" key="4">
    <source>
        <dbReference type="PROSITE" id="PS51782"/>
    </source>
</evidence>
<keyword evidence="2" id="KW-0843">Virulence</keyword>
<accession>A0A8G1QUM3</accession>
<protein>
    <submittedName>
        <fullName evidence="5">LysM domain protein</fullName>
    </submittedName>
</protein>
<organism evidence="5 6">
    <name type="scientific">Aspergillus piperis CBS 112811</name>
    <dbReference type="NCBI Taxonomy" id="1448313"/>
    <lineage>
        <taxon>Eukaryota</taxon>
        <taxon>Fungi</taxon>
        <taxon>Dikarya</taxon>
        <taxon>Ascomycota</taxon>
        <taxon>Pezizomycotina</taxon>
        <taxon>Eurotiomycetes</taxon>
        <taxon>Eurotiomycetidae</taxon>
        <taxon>Eurotiales</taxon>
        <taxon>Aspergillaceae</taxon>
        <taxon>Aspergillus</taxon>
        <taxon>Aspergillus subgen. Circumdati</taxon>
    </lineage>
</organism>